<sequence>MMAHLHVRPAGSVGGSIGAWRRRSMHPRQAVLSVLGVVCGILGGTILGRALGRAFLGDIILSGIFSDSIFLSRTFVGGIVTANLGGETNALVYNALDNYLYGRQNAGDGTYNLVRVSSDGTSTIIKSLGFAVTGNVGDIDSDGNYWLPSGGQRGYKIDLQLESDTYGDALGYSIADWVYIPSAGPYLYAVAINSPGVNTATLMRLSLSS</sequence>
<reference evidence="3" key="2">
    <citation type="submission" date="2023-06" db="EMBL/GenBank/DDBJ databases">
        <authorList>
            <consortium name="Lawrence Berkeley National Laboratory"/>
            <person name="Haridas S."/>
            <person name="Hensen N."/>
            <person name="Bonometti L."/>
            <person name="Westerberg I."/>
            <person name="Brannstrom I.O."/>
            <person name="Guillou S."/>
            <person name="Cros-Aarteil S."/>
            <person name="Calhoun S."/>
            <person name="Kuo A."/>
            <person name="Mondo S."/>
            <person name="Pangilinan J."/>
            <person name="Riley R."/>
            <person name="Labutti K."/>
            <person name="Andreopoulos B."/>
            <person name="Lipzen A."/>
            <person name="Chen C."/>
            <person name="Yanf M."/>
            <person name="Daum C."/>
            <person name="Ng V."/>
            <person name="Clum A."/>
            <person name="Steindorff A."/>
            <person name="Ohm R."/>
            <person name="Martin F."/>
            <person name="Silar P."/>
            <person name="Natvig D."/>
            <person name="Lalanne C."/>
            <person name="Gautier V."/>
            <person name="Ament-Velasquez S.L."/>
            <person name="Kruys A."/>
            <person name="Hutchinson M.I."/>
            <person name="Powell A.J."/>
            <person name="Barry K."/>
            <person name="Miller A.N."/>
            <person name="Grigoriev I.V."/>
            <person name="Debuchy R."/>
            <person name="Gladieux P."/>
            <person name="Thoren M.H."/>
            <person name="Johannesson H."/>
        </authorList>
    </citation>
    <scope>NUCLEOTIDE SEQUENCE</scope>
    <source>
        <strain evidence="3">CBS 955.72</strain>
    </source>
</reference>
<dbReference type="EMBL" id="JAUIQD010000001">
    <property type="protein sequence ID" value="KAK3362439.1"/>
    <property type="molecule type" value="Genomic_DNA"/>
</dbReference>
<evidence type="ECO:0000313" key="3">
    <source>
        <dbReference type="EMBL" id="KAK3362439.1"/>
    </source>
</evidence>
<protein>
    <recommendedName>
        <fullName evidence="2">DUF6923 domain-containing protein</fullName>
    </recommendedName>
</protein>
<reference evidence="3" key="1">
    <citation type="journal article" date="2023" name="Mol. Phylogenet. Evol.">
        <title>Genome-scale phylogeny and comparative genomics of the fungal order Sordariales.</title>
        <authorList>
            <person name="Hensen N."/>
            <person name="Bonometti L."/>
            <person name="Westerberg I."/>
            <person name="Brannstrom I.O."/>
            <person name="Guillou S."/>
            <person name="Cros-Aarteil S."/>
            <person name="Calhoun S."/>
            <person name="Haridas S."/>
            <person name="Kuo A."/>
            <person name="Mondo S."/>
            <person name="Pangilinan J."/>
            <person name="Riley R."/>
            <person name="LaButti K."/>
            <person name="Andreopoulos B."/>
            <person name="Lipzen A."/>
            <person name="Chen C."/>
            <person name="Yan M."/>
            <person name="Daum C."/>
            <person name="Ng V."/>
            <person name="Clum A."/>
            <person name="Steindorff A."/>
            <person name="Ohm R.A."/>
            <person name="Martin F."/>
            <person name="Silar P."/>
            <person name="Natvig D.O."/>
            <person name="Lalanne C."/>
            <person name="Gautier V."/>
            <person name="Ament-Velasquez S.L."/>
            <person name="Kruys A."/>
            <person name="Hutchinson M.I."/>
            <person name="Powell A.J."/>
            <person name="Barry K."/>
            <person name="Miller A.N."/>
            <person name="Grigoriev I.V."/>
            <person name="Debuchy R."/>
            <person name="Gladieux P."/>
            <person name="Hiltunen Thoren M."/>
            <person name="Johannesson H."/>
        </authorList>
    </citation>
    <scope>NUCLEOTIDE SEQUENCE</scope>
    <source>
        <strain evidence="3">CBS 955.72</strain>
    </source>
</reference>
<name>A0AAJ0HTR7_9PEZI</name>
<evidence type="ECO:0000259" key="2">
    <source>
        <dbReference type="Pfam" id="PF21959"/>
    </source>
</evidence>
<proteinExistence type="predicted"/>
<keyword evidence="1" id="KW-1133">Transmembrane helix</keyword>
<comment type="caution">
    <text evidence="3">The sequence shown here is derived from an EMBL/GenBank/DDBJ whole genome shotgun (WGS) entry which is preliminary data.</text>
</comment>
<evidence type="ECO:0000313" key="4">
    <source>
        <dbReference type="Proteomes" id="UP001275084"/>
    </source>
</evidence>
<feature type="transmembrane region" description="Helical" evidence="1">
    <location>
        <begin position="30"/>
        <end position="51"/>
    </location>
</feature>
<dbReference type="AlphaFoldDB" id="A0AAJ0HTR7"/>
<evidence type="ECO:0000256" key="1">
    <source>
        <dbReference type="SAM" id="Phobius"/>
    </source>
</evidence>
<feature type="domain" description="DUF6923" evidence="2">
    <location>
        <begin position="87"/>
        <end position="191"/>
    </location>
</feature>
<accession>A0AAJ0HTR7</accession>
<keyword evidence="1" id="KW-0472">Membrane</keyword>
<gene>
    <name evidence="3" type="ORF">B0T25DRAFT_594951</name>
</gene>
<dbReference type="Proteomes" id="UP001275084">
    <property type="component" value="Unassembled WGS sequence"/>
</dbReference>
<keyword evidence="4" id="KW-1185">Reference proteome</keyword>
<organism evidence="3 4">
    <name type="scientific">Lasiosphaeria hispida</name>
    <dbReference type="NCBI Taxonomy" id="260671"/>
    <lineage>
        <taxon>Eukaryota</taxon>
        <taxon>Fungi</taxon>
        <taxon>Dikarya</taxon>
        <taxon>Ascomycota</taxon>
        <taxon>Pezizomycotina</taxon>
        <taxon>Sordariomycetes</taxon>
        <taxon>Sordariomycetidae</taxon>
        <taxon>Sordariales</taxon>
        <taxon>Lasiosphaeriaceae</taxon>
        <taxon>Lasiosphaeria</taxon>
    </lineage>
</organism>
<dbReference type="InterPro" id="IPR054215">
    <property type="entry name" value="DUF6923"/>
</dbReference>
<dbReference type="Pfam" id="PF21959">
    <property type="entry name" value="DUF6923"/>
    <property type="match status" value="1"/>
</dbReference>
<keyword evidence="1" id="KW-0812">Transmembrane</keyword>